<name>A0A1I3L708_9ACTN</name>
<sequence>MRVDGPAHTRRKPPYITPYAEESLDLPLAFEWAAGLPRLTYRDALPQEWMFGALWVRCGTLREGVREGTPLWPMIHSLRQRRCMLKQRCRVCGESATDPDTRRIWWVMPSALPVNEAPQATTHAPTCRACVPEALTACPALRRGLPALYTVGSTSPIGVLANLYGQDDDGRVVELRHQVGVGLDDVLRLHQALATQLIVLLEDVVRVERW</sequence>
<dbReference type="Proteomes" id="UP000199111">
    <property type="component" value="Unassembled WGS sequence"/>
</dbReference>
<protein>
    <submittedName>
        <fullName evidence="1">Uncharacterized protein</fullName>
    </submittedName>
</protein>
<dbReference type="EMBL" id="FOQY01000005">
    <property type="protein sequence ID" value="SFI80448.1"/>
    <property type="molecule type" value="Genomic_DNA"/>
</dbReference>
<organism evidence="1 2">
    <name type="scientific">Streptosporangium canum</name>
    <dbReference type="NCBI Taxonomy" id="324952"/>
    <lineage>
        <taxon>Bacteria</taxon>
        <taxon>Bacillati</taxon>
        <taxon>Actinomycetota</taxon>
        <taxon>Actinomycetes</taxon>
        <taxon>Streptosporangiales</taxon>
        <taxon>Streptosporangiaceae</taxon>
        <taxon>Streptosporangium</taxon>
    </lineage>
</organism>
<evidence type="ECO:0000313" key="2">
    <source>
        <dbReference type="Proteomes" id="UP000199111"/>
    </source>
</evidence>
<proteinExistence type="predicted"/>
<accession>A0A1I3L708</accession>
<reference evidence="2" key="1">
    <citation type="submission" date="2016-10" db="EMBL/GenBank/DDBJ databases">
        <authorList>
            <person name="Varghese N."/>
            <person name="Submissions S."/>
        </authorList>
    </citation>
    <scope>NUCLEOTIDE SEQUENCE [LARGE SCALE GENOMIC DNA]</scope>
    <source>
        <strain evidence="2">CGMCC 4.2126</strain>
    </source>
</reference>
<dbReference type="AlphaFoldDB" id="A0A1I3L708"/>
<evidence type="ECO:0000313" key="1">
    <source>
        <dbReference type="EMBL" id="SFI80448.1"/>
    </source>
</evidence>
<keyword evidence="2" id="KW-1185">Reference proteome</keyword>
<gene>
    <name evidence="1" type="ORF">SAMN05216275_10533</name>
</gene>